<dbReference type="RefSeq" id="WP_188579603.1">
    <property type="nucleotide sequence ID" value="NZ_BMCT01000003.1"/>
</dbReference>
<name>A0A917C293_9HYPH</name>
<keyword evidence="1" id="KW-0805">Transcription regulation</keyword>
<evidence type="ECO:0000256" key="1">
    <source>
        <dbReference type="ARBA" id="ARBA00023015"/>
    </source>
</evidence>
<sequence>MKSSTVPPPAPRQRRPAFDREKGVEIAKALFHARGYDAVSIADLTQALEINPPSLYAAYGSKLALFERTLRSYRSTDFLQIEKILRAGRPPAEALTDLMMAAARHYTRNRDKRGCMITEAVQADDEQACALAGELAREPREQIRNYIAAHAPKSEVDRITDYLLLNLRGLSAYARLGYSQKKLIDCSRTAGRALEGEFGEEG</sequence>
<evidence type="ECO:0000313" key="7">
    <source>
        <dbReference type="Proteomes" id="UP000606044"/>
    </source>
</evidence>
<comment type="caution">
    <text evidence="6">The sequence shown here is derived from an EMBL/GenBank/DDBJ whole genome shotgun (WGS) entry which is preliminary data.</text>
</comment>
<protein>
    <submittedName>
        <fullName evidence="6">TetR family transcriptional regulator</fullName>
    </submittedName>
</protein>
<evidence type="ECO:0000259" key="5">
    <source>
        <dbReference type="PROSITE" id="PS50977"/>
    </source>
</evidence>
<dbReference type="InterPro" id="IPR036271">
    <property type="entry name" value="Tet_transcr_reg_TetR-rel_C_sf"/>
</dbReference>
<dbReference type="InterPro" id="IPR009057">
    <property type="entry name" value="Homeodomain-like_sf"/>
</dbReference>
<feature type="domain" description="HTH tetR-type" evidence="5">
    <location>
        <begin position="17"/>
        <end position="77"/>
    </location>
</feature>
<proteinExistence type="predicted"/>
<keyword evidence="7" id="KW-1185">Reference proteome</keyword>
<keyword evidence="3" id="KW-0804">Transcription</keyword>
<dbReference type="Proteomes" id="UP000606044">
    <property type="component" value="Unassembled WGS sequence"/>
</dbReference>
<gene>
    <name evidence="6" type="ORF">GCM10007301_28720</name>
</gene>
<dbReference type="Gene3D" id="1.10.10.60">
    <property type="entry name" value="Homeodomain-like"/>
    <property type="match status" value="1"/>
</dbReference>
<dbReference type="AlphaFoldDB" id="A0A917C293"/>
<dbReference type="Pfam" id="PF00440">
    <property type="entry name" value="TetR_N"/>
    <property type="match status" value="1"/>
</dbReference>
<feature type="DNA-binding region" description="H-T-H motif" evidence="4">
    <location>
        <begin position="40"/>
        <end position="59"/>
    </location>
</feature>
<dbReference type="PANTHER" id="PTHR47506:SF1">
    <property type="entry name" value="HTH-TYPE TRANSCRIPTIONAL REGULATOR YJDC"/>
    <property type="match status" value="1"/>
</dbReference>
<dbReference type="GO" id="GO:0003677">
    <property type="term" value="F:DNA binding"/>
    <property type="evidence" value="ECO:0007669"/>
    <property type="project" value="UniProtKB-UniRule"/>
</dbReference>
<organism evidence="6 7">
    <name type="scientific">Azorhizobium oxalatiphilum</name>
    <dbReference type="NCBI Taxonomy" id="980631"/>
    <lineage>
        <taxon>Bacteria</taxon>
        <taxon>Pseudomonadati</taxon>
        <taxon>Pseudomonadota</taxon>
        <taxon>Alphaproteobacteria</taxon>
        <taxon>Hyphomicrobiales</taxon>
        <taxon>Xanthobacteraceae</taxon>
        <taxon>Azorhizobium</taxon>
    </lineage>
</organism>
<dbReference type="EMBL" id="BMCT01000003">
    <property type="protein sequence ID" value="GGF67293.1"/>
    <property type="molecule type" value="Genomic_DNA"/>
</dbReference>
<keyword evidence="2 4" id="KW-0238">DNA-binding</keyword>
<dbReference type="PANTHER" id="PTHR47506">
    <property type="entry name" value="TRANSCRIPTIONAL REGULATORY PROTEIN"/>
    <property type="match status" value="1"/>
</dbReference>
<evidence type="ECO:0000256" key="2">
    <source>
        <dbReference type="ARBA" id="ARBA00023125"/>
    </source>
</evidence>
<dbReference type="PROSITE" id="PS50977">
    <property type="entry name" value="HTH_TETR_2"/>
    <property type="match status" value="1"/>
</dbReference>
<accession>A0A917C293</accession>
<reference evidence="6" key="2">
    <citation type="submission" date="2020-09" db="EMBL/GenBank/DDBJ databases">
        <authorList>
            <person name="Sun Q."/>
            <person name="Sedlacek I."/>
        </authorList>
    </citation>
    <scope>NUCLEOTIDE SEQUENCE</scope>
    <source>
        <strain evidence="6">CCM 7897</strain>
    </source>
</reference>
<reference evidence="6" key="1">
    <citation type="journal article" date="2014" name="Int. J. Syst. Evol. Microbiol.">
        <title>Complete genome sequence of Corynebacterium casei LMG S-19264T (=DSM 44701T), isolated from a smear-ripened cheese.</title>
        <authorList>
            <consortium name="US DOE Joint Genome Institute (JGI-PGF)"/>
            <person name="Walter F."/>
            <person name="Albersmeier A."/>
            <person name="Kalinowski J."/>
            <person name="Ruckert C."/>
        </authorList>
    </citation>
    <scope>NUCLEOTIDE SEQUENCE</scope>
    <source>
        <strain evidence="6">CCM 7897</strain>
    </source>
</reference>
<evidence type="ECO:0000256" key="4">
    <source>
        <dbReference type="PROSITE-ProRule" id="PRU00335"/>
    </source>
</evidence>
<evidence type="ECO:0000256" key="3">
    <source>
        <dbReference type="ARBA" id="ARBA00023163"/>
    </source>
</evidence>
<evidence type="ECO:0000313" key="6">
    <source>
        <dbReference type="EMBL" id="GGF67293.1"/>
    </source>
</evidence>
<dbReference type="SUPFAM" id="SSF48498">
    <property type="entry name" value="Tetracyclin repressor-like, C-terminal domain"/>
    <property type="match status" value="1"/>
</dbReference>
<dbReference type="InterPro" id="IPR001647">
    <property type="entry name" value="HTH_TetR"/>
</dbReference>
<dbReference type="Gene3D" id="1.10.357.10">
    <property type="entry name" value="Tetracycline Repressor, domain 2"/>
    <property type="match status" value="1"/>
</dbReference>
<dbReference type="SUPFAM" id="SSF46689">
    <property type="entry name" value="Homeodomain-like"/>
    <property type="match status" value="1"/>
</dbReference>